<dbReference type="InterPro" id="IPR038225">
    <property type="entry name" value="TagF_sf"/>
</dbReference>
<keyword evidence="2" id="KW-1185">Reference proteome</keyword>
<dbReference type="Proteomes" id="UP000626210">
    <property type="component" value="Unassembled WGS sequence"/>
</dbReference>
<reference evidence="2" key="1">
    <citation type="journal article" date="2019" name="Int. J. Syst. Evol. Microbiol.">
        <title>The Global Catalogue of Microorganisms (GCM) 10K type strain sequencing project: providing services to taxonomists for standard genome sequencing and annotation.</title>
        <authorList>
            <consortium name="The Broad Institute Genomics Platform"/>
            <consortium name="The Broad Institute Genome Sequencing Center for Infectious Disease"/>
            <person name="Wu L."/>
            <person name="Ma J."/>
        </authorList>
    </citation>
    <scope>NUCLEOTIDE SEQUENCE [LARGE SCALE GENOMIC DNA]</scope>
    <source>
        <strain evidence="2">KCTC 23314</strain>
    </source>
</reference>
<evidence type="ECO:0000313" key="2">
    <source>
        <dbReference type="Proteomes" id="UP000626210"/>
    </source>
</evidence>
<sequence>MDLEPDTITMPAVAAAMGAAPPAWYGKLSMLGDFAQRRLPQEVALACDRWLAATMHALPQVLGERWPWAYLEAPLLRFACGPGVLSAHWWFGVLMPSCDKVGRYFPLWVGQGTAQPPRDAAALAGLVAWYEALARAAVRTLEDGATVAAFEAELSAMPAWPAAAGQRPAAPALPEALALLATDALLARLQGRTLWWPAVRQAARPAELQLADGLPGAELLAQLLLADQPAGR</sequence>
<dbReference type="RefSeq" id="WP_189687133.1">
    <property type="nucleotide sequence ID" value="NZ_BMYK01000005.1"/>
</dbReference>
<evidence type="ECO:0008006" key="3">
    <source>
        <dbReference type="Google" id="ProtNLM"/>
    </source>
</evidence>
<proteinExistence type="predicted"/>
<protein>
    <recommendedName>
        <fullName evidence="3">Type VI secretion system-associated protein TagF</fullName>
    </recommendedName>
</protein>
<dbReference type="Gene3D" id="3.40.1730.10">
    <property type="entry name" value="pa0076 domain"/>
    <property type="match status" value="1"/>
</dbReference>
<dbReference type="Pfam" id="PF09867">
    <property type="entry name" value="TagF_N"/>
    <property type="match status" value="1"/>
</dbReference>
<dbReference type="PIRSF" id="PIRSF029287">
    <property type="entry name" value="UCP029287"/>
    <property type="match status" value="1"/>
</dbReference>
<dbReference type="EMBL" id="BMYK01000005">
    <property type="protein sequence ID" value="GHC81279.1"/>
    <property type="molecule type" value="Genomic_DNA"/>
</dbReference>
<evidence type="ECO:0000313" key="1">
    <source>
        <dbReference type="EMBL" id="GHC81279.1"/>
    </source>
</evidence>
<name>A0ABQ3G0N0_9BURK</name>
<dbReference type="InterPro" id="IPR017748">
    <property type="entry name" value="TagF"/>
</dbReference>
<organism evidence="1 2">
    <name type="scientific">Pseudorhodoferax aquiterrae</name>
    <dbReference type="NCBI Taxonomy" id="747304"/>
    <lineage>
        <taxon>Bacteria</taxon>
        <taxon>Pseudomonadati</taxon>
        <taxon>Pseudomonadota</taxon>
        <taxon>Betaproteobacteria</taxon>
        <taxon>Burkholderiales</taxon>
        <taxon>Comamonadaceae</taxon>
    </lineage>
</organism>
<comment type="caution">
    <text evidence="1">The sequence shown here is derived from an EMBL/GenBank/DDBJ whole genome shotgun (WGS) entry which is preliminary data.</text>
</comment>
<gene>
    <name evidence="1" type="ORF">GCM10007320_23670</name>
</gene>
<accession>A0ABQ3G0N0</accession>
<dbReference type="NCBIfam" id="TIGR03373">
    <property type="entry name" value="VI_minor_4"/>
    <property type="match status" value="1"/>
</dbReference>